<reference evidence="10" key="1">
    <citation type="submission" date="2019-03" db="EMBL/GenBank/DDBJ databases">
        <authorList>
            <person name="Suleman S."/>
            <person name="Ma J."/>
            <person name="Khan M.S."/>
            <person name="Tkach V.V."/>
            <person name="Zhu X.Q."/>
        </authorList>
    </citation>
    <scope>NUCLEOTIDE SEQUENCE</scope>
    <source>
        <strain evidence="10">PakAb2</strain>
    </source>
</reference>
<evidence type="ECO:0000256" key="5">
    <source>
        <dbReference type="ARBA" id="ARBA00022989"/>
    </source>
</evidence>
<protein>
    <recommendedName>
        <fullName evidence="3 8">NADH-ubiquinone oxidoreductase chain 1</fullName>
        <ecNumber evidence="8">7.1.1.2</ecNumber>
    </recommendedName>
</protein>
<feature type="transmembrane region" description="Helical" evidence="9">
    <location>
        <begin position="77"/>
        <end position="99"/>
    </location>
</feature>
<accession>A0A6H0YCR8</accession>
<comment type="similarity">
    <text evidence="2 7">Belongs to the complex I subunit 1 family.</text>
</comment>
<evidence type="ECO:0000256" key="2">
    <source>
        <dbReference type="ARBA" id="ARBA00010535"/>
    </source>
</evidence>
<proteinExistence type="inferred from homology"/>
<feature type="transmembrane region" description="Helical" evidence="9">
    <location>
        <begin position="217"/>
        <end position="239"/>
    </location>
</feature>
<keyword evidence="4 7" id="KW-0812">Transmembrane</keyword>
<evidence type="ECO:0000256" key="7">
    <source>
        <dbReference type="RuleBase" id="RU000471"/>
    </source>
</evidence>
<keyword evidence="5 9" id="KW-1133">Transmembrane helix</keyword>
<organism evidence="10">
    <name type="scientific">Brachylecithum sp. PakAb2</name>
    <dbReference type="NCBI Taxonomy" id="2714092"/>
    <lineage>
        <taxon>Eukaryota</taxon>
        <taxon>Metazoa</taxon>
        <taxon>Spiralia</taxon>
        <taxon>Lophotrochozoa</taxon>
        <taxon>Platyhelminthes</taxon>
        <taxon>Trematoda</taxon>
        <taxon>Digenea</taxon>
        <taxon>Plagiorchiida</taxon>
        <taxon>Xiphidiata</taxon>
        <taxon>Gorgoderoidea</taxon>
        <taxon>Dicrocoeliidae</taxon>
        <taxon>Brachylecithum</taxon>
    </lineage>
</organism>
<feature type="transmembrane region" description="Helical" evidence="9">
    <location>
        <begin position="111"/>
        <end position="132"/>
    </location>
</feature>
<dbReference type="GO" id="GO:0009060">
    <property type="term" value="P:aerobic respiration"/>
    <property type="evidence" value="ECO:0007669"/>
    <property type="project" value="TreeGrafter"/>
</dbReference>
<keyword evidence="8" id="KW-0830">Ubiquinone</keyword>
<dbReference type="PANTHER" id="PTHR11432:SF3">
    <property type="entry name" value="NADH-UBIQUINONE OXIDOREDUCTASE CHAIN 1"/>
    <property type="match status" value="1"/>
</dbReference>
<keyword evidence="6 9" id="KW-0472">Membrane</keyword>
<evidence type="ECO:0000256" key="3">
    <source>
        <dbReference type="ARBA" id="ARBA00021009"/>
    </source>
</evidence>
<sequence length="302" mass="34768">MVFWFNFFYVFLSSVLAFVIIMLFVAFFILGERKLLGYVQLRKGPNKVGLAGLFQSFADLLKLVLKFKLGMFQFRDWLSWVGLLLIIFVACSYCMLFALQDSGEDASNWTLWFIVVTSLTGYSLLSIGWGSYSKFALISCVRSALSSLTFEACFLCIVILLALLSSEYSSESIEENWLLCVLLPISYVFWLVGMLCECNRVPFDYAESESELVSGLNVEYGGVPFTCLFACEYLIMFVFSWISSLFFWGLFFVLGMTMFHAVFFIWARATLPRVRYDLFVSFMWYGVLPVFIFSFFVCLLQL</sequence>
<evidence type="ECO:0000256" key="8">
    <source>
        <dbReference type="RuleBase" id="RU000473"/>
    </source>
</evidence>
<dbReference type="PANTHER" id="PTHR11432">
    <property type="entry name" value="NADH DEHYDROGENASE SUBUNIT 1"/>
    <property type="match status" value="1"/>
</dbReference>
<feature type="transmembrane region" description="Helical" evidence="9">
    <location>
        <begin position="245"/>
        <end position="266"/>
    </location>
</feature>
<keyword evidence="7" id="KW-0520">NAD</keyword>
<evidence type="ECO:0000256" key="4">
    <source>
        <dbReference type="ARBA" id="ARBA00022692"/>
    </source>
</evidence>
<dbReference type="EC" id="7.1.1.2" evidence="8"/>
<name>A0A6H0YCR8_9TREM</name>
<dbReference type="InterPro" id="IPR001694">
    <property type="entry name" value="NADH_UbQ_OxRdtase_su1/FPO"/>
</dbReference>
<keyword evidence="8 10" id="KW-0496">Mitochondrion</keyword>
<evidence type="ECO:0000256" key="6">
    <source>
        <dbReference type="ARBA" id="ARBA00023136"/>
    </source>
</evidence>
<dbReference type="AlphaFoldDB" id="A0A6H0YCR8"/>
<evidence type="ECO:0000256" key="9">
    <source>
        <dbReference type="SAM" id="Phobius"/>
    </source>
</evidence>
<dbReference type="PROSITE" id="PS00668">
    <property type="entry name" value="COMPLEX1_ND1_2"/>
    <property type="match status" value="1"/>
</dbReference>
<gene>
    <name evidence="10" type="primary">nad1</name>
</gene>
<evidence type="ECO:0000256" key="1">
    <source>
        <dbReference type="ARBA" id="ARBA00004141"/>
    </source>
</evidence>
<feature type="transmembrane region" description="Helical" evidence="9">
    <location>
        <begin position="7"/>
        <end position="28"/>
    </location>
</feature>
<dbReference type="InterPro" id="IPR018086">
    <property type="entry name" value="NADH_UbQ_OxRdtase_su1_CS"/>
</dbReference>
<dbReference type="GO" id="GO:0005743">
    <property type="term" value="C:mitochondrial inner membrane"/>
    <property type="evidence" value="ECO:0007669"/>
    <property type="project" value="UniProtKB-SubCell"/>
</dbReference>
<feature type="transmembrane region" description="Helical" evidence="9">
    <location>
        <begin position="278"/>
        <end position="297"/>
    </location>
</feature>
<dbReference type="GO" id="GO:0003954">
    <property type="term" value="F:NADH dehydrogenase activity"/>
    <property type="evidence" value="ECO:0007669"/>
    <property type="project" value="TreeGrafter"/>
</dbReference>
<comment type="catalytic activity">
    <reaction evidence="8">
        <text>a ubiquinone + NADH + 5 H(+)(in) = a ubiquinol + NAD(+) + 4 H(+)(out)</text>
        <dbReference type="Rhea" id="RHEA:29091"/>
        <dbReference type="Rhea" id="RHEA-COMP:9565"/>
        <dbReference type="Rhea" id="RHEA-COMP:9566"/>
        <dbReference type="ChEBI" id="CHEBI:15378"/>
        <dbReference type="ChEBI" id="CHEBI:16389"/>
        <dbReference type="ChEBI" id="CHEBI:17976"/>
        <dbReference type="ChEBI" id="CHEBI:57540"/>
        <dbReference type="ChEBI" id="CHEBI:57945"/>
        <dbReference type="EC" id="7.1.1.2"/>
    </reaction>
</comment>
<dbReference type="EMBL" id="MK685271">
    <property type="protein sequence ID" value="QIX04631.1"/>
    <property type="molecule type" value="Genomic_DNA"/>
</dbReference>
<dbReference type="GO" id="GO:0008137">
    <property type="term" value="F:NADH dehydrogenase (ubiquinone) activity"/>
    <property type="evidence" value="ECO:0007669"/>
    <property type="project" value="UniProtKB-EC"/>
</dbReference>
<feature type="transmembrane region" description="Helical" evidence="9">
    <location>
        <begin position="176"/>
        <end position="196"/>
    </location>
</feature>
<evidence type="ECO:0000313" key="10">
    <source>
        <dbReference type="EMBL" id="QIX04631.1"/>
    </source>
</evidence>
<comment type="subcellular location">
    <subcellularLocation>
        <location evidence="1">Membrane</location>
        <topology evidence="1">Multi-pass membrane protein</topology>
    </subcellularLocation>
    <subcellularLocation>
        <location evidence="7">Mitochondrion inner membrane</location>
        <topology evidence="7">Multi-pass membrane protein</topology>
    </subcellularLocation>
</comment>
<reference evidence="10" key="2">
    <citation type="journal article" date="2020" name="Parasit. Vectors">
        <title>Molecular phylogenetics and mitogenomics of three avian dicrocoeliids (Digenea: Dicrocoeliidae) and comparison with mammalian dicrocoeliids.</title>
        <authorList>
            <person name="Suleman"/>
            <person name="Khan M.S."/>
            <person name="Tkach V.V."/>
            <person name="Muhammad N."/>
            <person name="Zhang D."/>
            <person name="Zhu X.Q."/>
            <person name="Ma J."/>
        </authorList>
    </citation>
    <scope>NUCLEOTIDE SEQUENCE</scope>
    <source>
        <strain evidence="10">PakAb2</strain>
    </source>
</reference>
<dbReference type="Pfam" id="PF00146">
    <property type="entry name" value="NADHdh"/>
    <property type="match status" value="1"/>
</dbReference>
<geneLocation type="mitochondrion" evidence="10"/>
<feature type="transmembrane region" description="Helical" evidence="9">
    <location>
        <begin position="144"/>
        <end position="164"/>
    </location>
</feature>